<comment type="caution">
    <text evidence="1">The sequence shown here is derived from an EMBL/GenBank/DDBJ whole genome shotgun (WGS) entry which is preliminary data.</text>
</comment>
<dbReference type="AlphaFoldDB" id="A0AAV5T810"/>
<feature type="non-terminal residue" evidence="1">
    <location>
        <position position="1"/>
    </location>
</feature>
<sequence>CEAASRAPTFPGCLRSVRDSAWISSEVSSYAFSVQHWLGLLFPHFLPVLDSLTPLPRVSHGSRRSCARRSFPLIGTCYGS</sequence>
<evidence type="ECO:0000313" key="2">
    <source>
        <dbReference type="Proteomes" id="UP001432027"/>
    </source>
</evidence>
<keyword evidence="2" id="KW-1185">Reference proteome</keyword>
<gene>
    <name evidence="1" type="ORF">PENTCL1PPCAC_13896</name>
</gene>
<dbReference type="EMBL" id="BTSX01000004">
    <property type="protein sequence ID" value="GMS91721.1"/>
    <property type="molecule type" value="Genomic_DNA"/>
</dbReference>
<reference evidence="1" key="1">
    <citation type="submission" date="2023-10" db="EMBL/GenBank/DDBJ databases">
        <title>Genome assembly of Pristionchus species.</title>
        <authorList>
            <person name="Yoshida K."/>
            <person name="Sommer R.J."/>
        </authorList>
    </citation>
    <scope>NUCLEOTIDE SEQUENCE</scope>
    <source>
        <strain evidence="1">RS0144</strain>
    </source>
</reference>
<dbReference type="Proteomes" id="UP001432027">
    <property type="component" value="Unassembled WGS sequence"/>
</dbReference>
<accession>A0AAV5T810</accession>
<organism evidence="1 2">
    <name type="scientific">Pristionchus entomophagus</name>
    <dbReference type="NCBI Taxonomy" id="358040"/>
    <lineage>
        <taxon>Eukaryota</taxon>
        <taxon>Metazoa</taxon>
        <taxon>Ecdysozoa</taxon>
        <taxon>Nematoda</taxon>
        <taxon>Chromadorea</taxon>
        <taxon>Rhabditida</taxon>
        <taxon>Rhabditina</taxon>
        <taxon>Diplogasteromorpha</taxon>
        <taxon>Diplogasteroidea</taxon>
        <taxon>Neodiplogasteridae</taxon>
        <taxon>Pristionchus</taxon>
    </lineage>
</organism>
<evidence type="ECO:0000313" key="1">
    <source>
        <dbReference type="EMBL" id="GMS91721.1"/>
    </source>
</evidence>
<protein>
    <submittedName>
        <fullName evidence="1">Uncharacterized protein</fullName>
    </submittedName>
</protein>
<name>A0AAV5T810_9BILA</name>
<feature type="non-terminal residue" evidence="1">
    <location>
        <position position="80"/>
    </location>
</feature>
<proteinExistence type="predicted"/>